<name>A0ABP9PI36_9BACT</name>
<reference evidence="2" key="1">
    <citation type="journal article" date="2019" name="Int. J. Syst. Evol. Microbiol.">
        <title>The Global Catalogue of Microorganisms (GCM) 10K type strain sequencing project: providing services to taxonomists for standard genome sequencing and annotation.</title>
        <authorList>
            <consortium name="The Broad Institute Genomics Platform"/>
            <consortium name="The Broad Institute Genome Sequencing Center for Infectious Disease"/>
            <person name="Wu L."/>
            <person name="Ma J."/>
        </authorList>
    </citation>
    <scope>NUCLEOTIDE SEQUENCE [LARGE SCALE GENOMIC DNA]</scope>
    <source>
        <strain evidence="2">JCM 18053</strain>
    </source>
</reference>
<dbReference type="EMBL" id="BAABIA010000006">
    <property type="protein sequence ID" value="GAA5144025.1"/>
    <property type="molecule type" value="Genomic_DNA"/>
</dbReference>
<accession>A0ABP9PI36</accession>
<evidence type="ECO:0000313" key="2">
    <source>
        <dbReference type="Proteomes" id="UP001499852"/>
    </source>
</evidence>
<evidence type="ECO:0000313" key="1">
    <source>
        <dbReference type="EMBL" id="GAA5144025.1"/>
    </source>
</evidence>
<sequence length="182" mass="19690">MQAVGLLLAGFELHLAQATRQQLALPHPPSLPPIWQGRARHGEDAAVLGRNPDGTFQVRLNGTEKTFKESQVAAMTGMQRGPLYEMLERATVGRLGGSDVFEAPPVPSGDLGPNDTSLESLAPTREVLLDSLTKNVPAFSNYSSANIKLPQTINDLQSMLKPMQAEARHLIASDHKRLAIHA</sequence>
<organism evidence="1 2">
    <name type="scientific">Prosthecobacter algae</name>
    <dbReference type="NCBI Taxonomy" id="1144682"/>
    <lineage>
        <taxon>Bacteria</taxon>
        <taxon>Pseudomonadati</taxon>
        <taxon>Verrucomicrobiota</taxon>
        <taxon>Verrucomicrobiia</taxon>
        <taxon>Verrucomicrobiales</taxon>
        <taxon>Verrucomicrobiaceae</taxon>
        <taxon>Prosthecobacter</taxon>
    </lineage>
</organism>
<proteinExistence type="predicted"/>
<protein>
    <submittedName>
        <fullName evidence="1">Uncharacterized protein</fullName>
    </submittedName>
</protein>
<gene>
    <name evidence="1" type="ORF">GCM10023213_33280</name>
</gene>
<comment type="caution">
    <text evidence="1">The sequence shown here is derived from an EMBL/GenBank/DDBJ whole genome shotgun (WGS) entry which is preliminary data.</text>
</comment>
<dbReference type="Proteomes" id="UP001499852">
    <property type="component" value="Unassembled WGS sequence"/>
</dbReference>
<keyword evidence="2" id="KW-1185">Reference proteome</keyword>